<proteinExistence type="predicted"/>
<evidence type="ECO:0000256" key="1">
    <source>
        <dbReference type="ARBA" id="ARBA00004651"/>
    </source>
</evidence>
<comment type="subcellular location">
    <subcellularLocation>
        <location evidence="1">Cell membrane</location>
        <topology evidence="1">Multi-pass membrane protein</topology>
    </subcellularLocation>
</comment>
<dbReference type="GO" id="GO:0005886">
    <property type="term" value="C:plasma membrane"/>
    <property type="evidence" value="ECO:0007669"/>
    <property type="project" value="UniProtKB-SubCell"/>
</dbReference>
<comment type="caution">
    <text evidence="7">The sequence shown here is derived from an EMBL/GenBank/DDBJ whole genome shotgun (WGS) entry which is preliminary data.</text>
</comment>
<dbReference type="PANTHER" id="PTHR32196">
    <property type="entry name" value="ABC TRANSPORTER PERMEASE PROTEIN YPHD-RELATED-RELATED"/>
    <property type="match status" value="1"/>
</dbReference>
<accession>A0A366FI31</accession>
<feature type="transmembrane region" description="Helical" evidence="6">
    <location>
        <begin position="223"/>
        <end position="242"/>
    </location>
</feature>
<evidence type="ECO:0000256" key="3">
    <source>
        <dbReference type="ARBA" id="ARBA00022692"/>
    </source>
</evidence>
<dbReference type="CDD" id="cd06579">
    <property type="entry name" value="TM_PBP1_transp_AraH_like"/>
    <property type="match status" value="1"/>
</dbReference>
<feature type="transmembrane region" description="Helical" evidence="6">
    <location>
        <begin position="124"/>
        <end position="146"/>
    </location>
</feature>
<keyword evidence="8" id="KW-1185">Reference proteome</keyword>
<name>A0A366FI31_9HYPH</name>
<protein>
    <submittedName>
        <fullName evidence="7">Ribose transport system permease protein</fullName>
    </submittedName>
</protein>
<dbReference type="Proteomes" id="UP000253529">
    <property type="component" value="Unassembled WGS sequence"/>
</dbReference>
<evidence type="ECO:0000313" key="8">
    <source>
        <dbReference type="Proteomes" id="UP000253529"/>
    </source>
</evidence>
<dbReference type="AlphaFoldDB" id="A0A366FI31"/>
<evidence type="ECO:0000313" key="7">
    <source>
        <dbReference type="EMBL" id="RBP14333.1"/>
    </source>
</evidence>
<feature type="transmembrane region" description="Helical" evidence="6">
    <location>
        <begin position="69"/>
        <end position="90"/>
    </location>
</feature>
<feature type="transmembrane region" description="Helical" evidence="6">
    <location>
        <begin position="298"/>
        <end position="318"/>
    </location>
</feature>
<keyword evidence="4 6" id="KW-1133">Transmembrane helix</keyword>
<organism evidence="7 8">
    <name type="scientific">Roseiarcus fermentans</name>
    <dbReference type="NCBI Taxonomy" id="1473586"/>
    <lineage>
        <taxon>Bacteria</taxon>
        <taxon>Pseudomonadati</taxon>
        <taxon>Pseudomonadota</taxon>
        <taxon>Alphaproteobacteria</taxon>
        <taxon>Hyphomicrobiales</taxon>
        <taxon>Roseiarcaceae</taxon>
        <taxon>Roseiarcus</taxon>
    </lineage>
</organism>
<keyword evidence="5 6" id="KW-0472">Membrane</keyword>
<dbReference type="PANTHER" id="PTHR32196:SF63">
    <property type="entry name" value="INNER MEMBRANE ABC TRANSPORTER PERMEASE PROTEIN YJFF"/>
    <property type="match status" value="1"/>
</dbReference>
<keyword evidence="3 6" id="KW-0812">Transmembrane</keyword>
<evidence type="ECO:0000256" key="6">
    <source>
        <dbReference type="SAM" id="Phobius"/>
    </source>
</evidence>
<feature type="transmembrane region" description="Helical" evidence="6">
    <location>
        <begin position="325"/>
        <end position="345"/>
    </location>
</feature>
<feature type="transmembrane region" description="Helical" evidence="6">
    <location>
        <begin position="351"/>
        <end position="368"/>
    </location>
</feature>
<sequence>MSERAVRAARRVDVAAAGVLTPLQRAGLFLSRVWAWAFLGLMALFFVAAVPLSTGGAVNFLTVRNSQNILVAIVPVLLLGLGQTFVIIAAGIDLSVGWVMSLASVLSALAIRDSYDAGLPLFPAVVLGLLAAVAGAAFVGFVNGVVIAKLKVPAFIVTLGTSFIVRGVAYLMSENTTVIGLPAGVRAYGNDALVYLVGGPGGGIYFLARPELSGAMLRRMDILLPWPVIMTAAVVAWAMFLLHRTRFGRHTFAIGGNMDAAIRAGIPVDRHIVALYMLSAATSGVAGFLSTLRYTAGSAVIGDPLLLSSIAAVIIGGVSMSGGSGAIVGTVIGALIIAVLTTGLVMLNVDAFWQFIVVGTVVIVAVLIDQSRDLIMGRPKGGVRR</sequence>
<keyword evidence="2" id="KW-1003">Cell membrane</keyword>
<dbReference type="EMBL" id="QNRK01000009">
    <property type="protein sequence ID" value="RBP14333.1"/>
    <property type="molecule type" value="Genomic_DNA"/>
</dbReference>
<feature type="transmembrane region" description="Helical" evidence="6">
    <location>
        <begin position="33"/>
        <end position="62"/>
    </location>
</feature>
<dbReference type="OrthoDB" id="192433at2"/>
<feature type="transmembrane region" description="Helical" evidence="6">
    <location>
        <begin position="96"/>
        <end position="112"/>
    </location>
</feature>
<evidence type="ECO:0000256" key="5">
    <source>
        <dbReference type="ARBA" id="ARBA00023136"/>
    </source>
</evidence>
<dbReference type="InterPro" id="IPR001851">
    <property type="entry name" value="ABC_transp_permease"/>
</dbReference>
<reference evidence="7 8" key="1">
    <citation type="submission" date="2018-06" db="EMBL/GenBank/DDBJ databases">
        <title>Genomic Encyclopedia of Type Strains, Phase IV (KMG-IV): sequencing the most valuable type-strain genomes for metagenomic binning, comparative biology and taxonomic classification.</title>
        <authorList>
            <person name="Goeker M."/>
        </authorList>
    </citation>
    <scope>NUCLEOTIDE SEQUENCE [LARGE SCALE GENOMIC DNA]</scope>
    <source>
        <strain evidence="7 8">DSM 24875</strain>
    </source>
</reference>
<evidence type="ECO:0000256" key="4">
    <source>
        <dbReference type="ARBA" id="ARBA00022989"/>
    </source>
</evidence>
<dbReference type="GO" id="GO:0022857">
    <property type="term" value="F:transmembrane transporter activity"/>
    <property type="evidence" value="ECO:0007669"/>
    <property type="project" value="InterPro"/>
</dbReference>
<dbReference type="RefSeq" id="WP_113889018.1">
    <property type="nucleotide sequence ID" value="NZ_QNRK01000009.1"/>
</dbReference>
<dbReference type="Pfam" id="PF02653">
    <property type="entry name" value="BPD_transp_2"/>
    <property type="match status" value="1"/>
</dbReference>
<feature type="transmembrane region" description="Helical" evidence="6">
    <location>
        <begin position="152"/>
        <end position="171"/>
    </location>
</feature>
<gene>
    <name evidence="7" type="ORF">DFR50_10986</name>
</gene>
<feature type="transmembrane region" description="Helical" evidence="6">
    <location>
        <begin position="192"/>
        <end position="208"/>
    </location>
</feature>
<evidence type="ECO:0000256" key="2">
    <source>
        <dbReference type="ARBA" id="ARBA00022475"/>
    </source>
</evidence>